<dbReference type="AlphaFoldDB" id="A0A1E3NFE6"/>
<sequence>MSSPATPDWESEDLGYDSEFVDLNLISFLEKQKFNGLQDENGEFLSPIERSSLLETWLLRLELGFKVFNVSEDLKTSFVILAVDGDTKHWLGLEEKAGRKLKDLSWDEFKEKMKTEYHKNPDKDTRYYLDQFFELRWEPSTTFSDYNSKFEKLRAQCCGELNNHGVVAKYIHGLPHFVRRKIDLEGCTRVWEVQEKVLCLSSEWKKPNRDVTYGDSCALRPMHHHHHRGFKTKGWGHRGQHGGYKRHYH</sequence>
<feature type="domain" description="Retrotransposon gag" evidence="2">
    <location>
        <begin position="78"/>
        <end position="175"/>
    </location>
</feature>
<evidence type="ECO:0000313" key="4">
    <source>
        <dbReference type="Proteomes" id="UP000094455"/>
    </source>
</evidence>
<proteinExistence type="predicted"/>
<evidence type="ECO:0000313" key="3">
    <source>
        <dbReference type="EMBL" id="ODQ44844.1"/>
    </source>
</evidence>
<feature type="region of interest" description="Disordered" evidence="1">
    <location>
        <begin position="227"/>
        <end position="249"/>
    </location>
</feature>
<protein>
    <recommendedName>
        <fullName evidence="2">Retrotransposon gag domain-containing protein</fullName>
    </recommendedName>
</protein>
<name>A0A1E3NFE6_9ASCO</name>
<accession>A0A1E3NFE6</accession>
<dbReference type="EMBL" id="KV454005">
    <property type="protein sequence ID" value="ODQ44844.1"/>
    <property type="molecule type" value="Genomic_DNA"/>
</dbReference>
<reference evidence="3 4" key="1">
    <citation type="journal article" date="2016" name="Proc. Natl. Acad. Sci. U.S.A.">
        <title>Comparative genomics of biotechnologically important yeasts.</title>
        <authorList>
            <person name="Riley R."/>
            <person name="Haridas S."/>
            <person name="Wolfe K.H."/>
            <person name="Lopes M.R."/>
            <person name="Hittinger C.T."/>
            <person name="Goeker M."/>
            <person name="Salamov A.A."/>
            <person name="Wisecaver J.H."/>
            <person name="Long T.M."/>
            <person name="Calvey C.H."/>
            <person name="Aerts A.L."/>
            <person name="Barry K.W."/>
            <person name="Choi C."/>
            <person name="Clum A."/>
            <person name="Coughlan A.Y."/>
            <person name="Deshpande S."/>
            <person name="Douglass A.P."/>
            <person name="Hanson S.J."/>
            <person name="Klenk H.-P."/>
            <person name="LaButti K.M."/>
            <person name="Lapidus A."/>
            <person name="Lindquist E.A."/>
            <person name="Lipzen A.M."/>
            <person name="Meier-Kolthoff J.P."/>
            <person name="Ohm R.A."/>
            <person name="Otillar R.P."/>
            <person name="Pangilinan J.L."/>
            <person name="Peng Y."/>
            <person name="Rokas A."/>
            <person name="Rosa C.A."/>
            <person name="Scheuner C."/>
            <person name="Sibirny A.A."/>
            <person name="Slot J.C."/>
            <person name="Stielow J.B."/>
            <person name="Sun H."/>
            <person name="Kurtzman C.P."/>
            <person name="Blackwell M."/>
            <person name="Grigoriev I.V."/>
            <person name="Jeffries T.W."/>
        </authorList>
    </citation>
    <scope>NUCLEOTIDE SEQUENCE [LARGE SCALE GENOMIC DNA]</scope>
    <source>
        <strain evidence="3 4">NRRL Y-2026</strain>
    </source>
</reference>
<dbReference type="Proteomes" id="UP000094455">
    <property type="component" value="Unassembled WGS sequence"/>
</dbReference>
<dbReference type="RefSeq" id="XP_019015957.1">
    <property type="nucleotide sequence ID" value="XM_019161576.1"/>
</dbReference>
<dbReference type="GeneID" id="30178263"/>
<dbReference type="Pfam" id="PF03732">
    <property type="entry name" value="Retrotrans_gag"/>
    <property type="match status" value="1"/>
</dbReference>
<evidence type="ECO:0000256" key="1">
    <source>
        <dbReference type="SAM" id="MobiDB-lite"/>
    </source>
</evidence>
<gene>
    <name evidence="3" type="ORF">PICMEDRAFT_17374</name>
</gene>
<evidence type="ECO:0000259" key="2">
    <source>
        <dbReference type="Pfam" id="PF03732"/>
    </source>
</evidence>
<dbReference type="InterPro" id="IPR005162">
    <property type="entry name" value="Retrotrans_gag_dom"/>
</dbReference>
<keyword evidence="4" id="KW-1185">Reference proteome</keyword>
<organism evidence="3 4">
    <name type="scientific">Pichia membranifaciens NRRL Y-2026</name>
    <dbReference type="NCBI Taxonomy" id="763406"/>
    <lineage>
        <taxon>Eukaryota</taxon>
        <taxon>Fungi</taxon>
        <taxon>Dikarya</taxon>
        <taxon>Ascomycota</taxon>
        <taxon>Saccharomycotina</taxon>
        <taxon>Pichiomycetes</taxon>
        <taxon>Pichiales</taxon>
        <taxon>Pichiaceae</taxon>
        <taxon>Pichia</taxon>
    </lineage>
</organism>